<protein>
    <submittedName>
        <fullName evidence="1">Phosphonate C-P lyase system protein PhnH</fullName>
    </submittedName>
</protein>
<keyword evidence="1" id="KW-0456">Lyase</keyword>
<dbReference type="InterPro" id="IPR038058">
    <property type="entry name" value="PhnH-like_sp"/>
</dbReference>
<name>A0A934QNE8_9PSEU</name>
<sequence length="201" mass="20392">MNTTAELIRTASLRPDDAQHAFRAVLDALARPGRITRLPQGPLGTVPAALVPVLALADLGTGVHVLADDPLWADITGVATNAPSAPLDEARLVAALRPITGTELASLCRGSAPAPENAALAALAVPRLTGGEQLHLTGPGIRDRTVLAPAGLPAGFVTARGHGDFPAGIDLLLVAPDGSLAGLPRTTRLTDTTADTAGKEN</sequence>
<dbReference type="EMBL" id="JAENJH010000001">
    <property type="protein sequence ID" value="MBK1783018.1"/>
    <property type="molecule type" value="Genomic_DNA"/>
</dbReference>
<dbReference type="RefSeq" id="WP_200314022.1">
    <property type="nucleotide sequence ID" value="NZ_JAENJH010000001.1"/>
</dbReference>
<evidence type="ECO:0000313" key="1">
    <source>
        <dbReference type="EMBL" id="MBK1783018.1"/>
    </source>
</evidence>
<reference evidence="1" key="1">
    <citation type="submission" date="2020-12" db="EMBL/GenBank/DDBJ databases">
        <title>Prauserella sp. ASG 168, a novel actinomycete isolated from cave rock.</title>
        <authorList>
            <person name="Suriyachadkun C."/>
        </authorList>
    </citation>
    <scope>NUCLEOTIDE SEQUENCE</scope>
    <source>
        <strain evidence="1">ASG 168</strain>
    </source>
</reference>
<dbReference type="GO" id="GO:0019634">
    <property type="term" value="P:organic phosphonate metabolic process"/>
    <property type="evidence" value="ECO:0007669"/>
    <property type="project" value="InterPro"/>
</dbReference>
<dbReference type="InterPro" id="IPR008772">
    <property type="entry name" value="Phosphonate_metab_PhnH"/>
</dbReference>
<proteinExistence type="predicted"/>
<dbReference type="Pfam" id="PF05845">
    <property type="entry name" value="PhnH"/>
    <property type="match status" value="1"/>
</dbReference>
<comment type="caution">
    <text evidence="1">The sequence shown here is derived from an EMBL/GenBank/DDBJ whole genome shotgun (WGS) entry which is preliminary data.</text>
</comment>
<gene>
    <name evidence="1" type="primary">phnH</name>
    <name evidence="1" type="ORF">JHE00_01685</name>
</gene>
<dbReference type="AlphaFoldDB" id="A0A934QNE8"/>
<organism evidence="1 2">
    <name type="scientific">Prauserella cavernicola</name>
    <dbReference type="NCBI Taxonomy" id="2800127"/>
    <lineage>
        <taxon>Bacteria</taxon>
        <taxon>Bacillati</taxon>
        <taxon>Actinomycetota</taxon>
        <taxon>Actinomycetes</taxon>
        <taxon>Pseudonocardiales</taxon>
        <taxon>Pseudonocardiaceae</taxon>
        <taxon>Prauserella</taxon>
    </lineage>
</organism>
<dbReference type="Proteomes" id="UP000635245">
    <property type="component" value="Unassembled WGS sequence"/>
</dbReference>
<dbReference type="GO" id="GO:0016829">
    <property type="term" value="F:lyase activity"/>
    <property type="evidence" value="ECO:0007669"/>
    <property type="project" value="UniProtKB-KW"/>
</dbReference>
<keyword evidence="2" id="KW-1185">Reference proteome</keyword>
<dbReference type="SUPFAM" id="SSF159709">
    <property type="entry name" value="PhnH-like"/>
    <property type="match status" value="1"/>
</dbReference>
<dbReference type="Gene3D" id="3.40.50.11310">
    <property type="entry name" value="Bacterial phosphonate metabolism protein PhnH"/>
    <property type="match status" value="1"/>
</dbReference>
<accession>A0A934QNE8</accession>
<dbReference type="NCBIfam" id="TIGR03292">
    <property type="entry name" value="PhnH_redo"/>
    <property type="match status" value="1"/>
</dbReference>
<evidence type="ECO:0000313" key="2">
    <source>
        <dbReference type="Proteomes" id="UP000635245"/>
    </source>
</evidence>